<evidence type="ECO:0000256" key="2">
    <source>
        <dbReference type="ARBA" id="ARBA00022723"/>
    </source>
</evidence>
<name>A0A6M9PWM8_9BURK</name>
<evidence type="ECO:0000256" key="3">
    <source>
        <dbReference type="ARBA" id="ARBA00022763"/>
    </source>
</evidence>
<keyword evidence="11" id="KW-1185">Reference proteome</keyword>
<dbReference type="Pfam" id="PF13532">
    <property type="entry name" value="2OG-FeII_Oxy_2"/>
    <property type="match status" value="1"/>
</dbReference>
<dbReference type="GO" id="GO:0032451">
    <property type="term" value="F:demethylase activity"/>
    <property type="evidence" value="ECO:0007669"/>
    <property type="project" value="UniProtKB-ARBA"/>
</dbReference>
<evidence type="ECO:0000256" key="6">
    <source>
        <dbReference type="ARBA" id="ARBA00023002"/>
    </source>
</evidence>
<organism evidence="10 11">
    <name type="scientific">Polynucleobacter antarcticus</name>
    <dbReference type="NCBI Taxonomy" id="1743162"/>
    <lineage>
        <taxon>Bacteria</taxon>
        <taxon>Pseudomonadati</taxon>
        <taxon>Pseudomonadota</taxon>
        <taxon>Betaproteobacteria</taxon>
        <taxon>Burkholderiales</taxon>
        <taxon>Burkholderiaceae</taxon>
        <taxon>Polynucleobacter</taxon>
    </lineage>
</organism>
<dbReference type="KEGG" id="pani:DCO16_08950"/>
<evidence type="ECO:0000256" key="8">
    <source>
        <dbReference type="ARBA" id="ARBA00023204"/>
    </source>
</evidence>
<evidence type="ECO:0000256" key="7">
    <source>
        <dbReference type="ARBA" id="ARBA00023004"/>
    </source>
</evidence>
<keyword evidence="5 10" id="KW-0223">Dioxygenase</keyword>
<gene>
    <name evidence="10" type="ORF">DCO16_08950</name>
</gene>
<reference evidence="10 11" key="1">
    <citation type="submission" date="2018-04" db="EMBL/GenBank/DDBJ databases">
        <title>Polynucleobacter sp. LimPoW16 genome.</title>
        <authorList>
            <person name="Hahn M.W."/>
        </authorList>
    </citation>
    <scope>NUCLEOTIDE SEQUENCE [LARGE SCALE GENOMIC DNA]</scope>
    <source>
        <strain evidence="10 11">LimPoW16</strain>
    </source>
</reference>
<evidence type="ECO:0000313" key="10">
    <source>
        <dbReference type="EMBL" id="QKM63165.1"/>
    </source>
</evidence>
<dbReference type="GO" id="GO:0046872">
    <property type="term" value="F:metal ion binding"/>
    <property type="evidence" value="ECO:0007669"/>
    <property type="project" value="UniProtKB-KW"/>
</dbReference>
<dbReference type="GO" id="GO:0016705">
    <property type="term" value="F:oxidoreductase activity, acting on paired donors, with incorporation or reduction of molecular oxygen"/>
    <property type="evidence" value="ECO:0007669"/>
    <property type="project" value="UniProtKB-ARBA"/>
</dbReference>
<dbReference type="PANTHER" id="PTHR31212">
    <property type="entry name" value="ALPHA-KETOGLUTARATE-DEPENDENT DIOXYGENASE ALKB HOMOLOG 3"/>
    <property type="match status" value="1"/>
</dbReference>
<dbReference type="Proteomes" id="UP000500806">
    <property type="component" value="Chromosome"/>
</dbReference>
<dbReference type="GO" id="GO:0006307">
    <property type="term" value="P:DNA alkylation repair"/>
    <property type="evidence" value="ECO:0007669"/>
    <property type="project" value="InterPro"/>
</dbReference>
<dbReference type="InterPro" id="IPR037151">
    <property type="entry name" value="AlkB-like_sf"/>
</dbReference>
<keyword evidence="8" id="KW-0234">DNA repair</keyword>
<evidence type="ECO:0000256" key="4">
    <source>
        <dbReference type="ARBA" id="ARBA00022842"/>
    </source>
</evidence>
<dbReference type="InterPro" id="IPR005123">
    <property type="entry name" value="Oxoglu/Fe-dep_dioxygenase_dom"/>
</dbReference>
<dbReference type="InterPro" id="IPR032854">
    <property type="entry name" value="ALKBH3"/>
</dbReference>
<dbReference type="InterPro" id="IPR027450">
    <property type="entry name" value="AlkB-like"/>
</dbReference>
<protein>
    <submittedName>
        <fullName evidence="10">Alpha-ketoglutarate-dependent dioxygenase AlkB</fullName>
    </submittedName>
</protein>
<proteinExistence type="predicted"/>
<dbReference type="PROSITE" id="PS51471">
    <property type="entry name" value="FE2OG_OXY"/>
    <property type="match status" value="1"/>
</dbReference>
<dbReference type="GO" id="GO:0140097">
    <property type="term" value="F:catalytic activity, acting on DNA"/>
    <property type="evidence" value="ECO:0007669"/>
    <property type="project" value="UniProtKB-ARBA"/>
</dbReference>
<evidence type="ECO:0000259" key="9">
    <source>
        <dbReference type="PROSITE" id="PS51471"/>
    </source>
</evidence>
<dbReference type="FunFam" id="2.60.120.590:FF:000004">
    <property type="entry name" value="DNA oxidative demethylase ALKBH2"/>
    <property type="match status" value="1"/>
</dbReference>
<comment type="cofactor">
    <cofactor evidence="1">
        <name>Fe(2+)</name>
        <dbReference type="ChEBI" id="CHEBI:29033"/>
    </cofactor>
</comment>
<dbReference type="PANTHER" id="PTHR31212:SF4">
    <property type="entry name" value="ALPHA-KETOGLUTARATE-DEPENDENT DIOXYGENASE ALKB HOMOLOG 3"/>
    <property type="match status" value="1"/>
</dbReference>
<dbReference type="AlphaFoldDB" id="A0A6M9PWM8"/>
<feature type="domain" description="Fe2OG dioxygenase" evidence="9">
    <location>
        <begin position="107"/>
        <end position="204"/>
    </location>
</feature>
<dbReference type="Gene3D" id="2.60.120.590">
    <property type="entry name" value="Alpha-ketoglutarate-dependent dioxygenase AlkB-like"/>
    <property type="match status" value="1"/>
</dbReference>
<keyword evidence="4" id="KW-0460">Magnesium</keyword>
<dbReference type="GO" id="GO:0051213">
    <property type="term" value="F:dioxygenase activity"/>
    <property type="evidence" value="ECO:0007669"/>
    <property type="project" value="UniProtKB-KW"/>
</dbReference>
<dbReference type="SUPFAM" id="SSF51197">
    <property type="entry name" value="Clavaminate synthase-like"/>
    <property type="match status" value="1"/>
</dbReference>
<keyword evidence="2" id="KW-0479">Metal-binding</keyword>
<evidence type="ECO:0000256" key="1">
    <source>
        <dbReference type="ARBA" id="ARBA00001954"/>
    </source>
</evidence>
<accession>A0A6M9PWM8</accession>
<dbReference type="EMBL" id="CP028941">
    <property type="protein sequence ID" value="QKM63165.1"/>
    <property type="molecule type" value="Genomic_DNA"/>
</dbReference>
<evidence type="ECO:0000313" key="11">
    <source>
        <dbReference type="Proteomes" id="UP000500806"/>
    </source>
</evidence>
<keyword evidence="6" id="KW-0560">Oxidoreductase</keyword>
<evidence type="ECO:0000256" key="5">
    <source>
        <dbReference type="ARBA" id="ARBA00022964"/>
    </source>
</evidence>
<dbReference type="RefSeq" id="WP_173943331.1">
    <property type="nucleotide sequence ID" value="NZ_CBCSCD010000001.1"/>
</dbReference>
<keyword evidence="3" id="KW-0227">DNA damage</keyword>
<keyword evidence="7" id="KW-0408">Iron</keyword>
<dbReference type="GO" id="GO:0016787">
    <property type="term" value="F:hydrolase activity"/>
    <property type="evidence" value="ECO:0007669"/>
    <property type="project" value="UniProtKB-ARBA"/>
</dbReference>
<sequence length="208" mass="23398">MQALLLDAPSVNTGMNLLRKDGCVYYHPSLIDPIQCTSLFKQLFQSLPWQADQLVMFGKQITTERKVAWVGDQGCTYTYSGVKKYPEPWTPELLEIKALAEDIAQWQFNSCLLNLYHNGSEGMGWHSDNETELDPLAPIVSVSLGGVRKFGFKHRLDKTSTSLFLEDGSALIMHAPTQAHWNHSLLKTKTDVGPRINLTFRSIQQVSS</sequence>